<feature type="region of interest" description="Disordered" evidence="1">
    <location>
        <begin position="1"/>
        <end position="42"/>
    </location>
</feature>
<dbReference type="AlphaFoldDB" id="A0AA88T4C4"/>
<name>A0AA88T4C4_CHASR</name>
<protein>
    <submittedName>
        <fullName evidence="2">Uncharacterized protein</fullName>
    </submittedName>
</protein>
<evidence type="ECO:0000256" key="1">
    <source>
        <dbReference type="SAM" id="MobiDB-lite"/>
    </source>
</evidence>
<keyword evidence="3" id="KW-1185">Reference proteome</keyword>
<sequence length="78" mass="8681">MHVKRRSGVSAKRRDGVGSVDVGASVVRRRNKSREASESPQGHLVSSLCFITIFPLLSPLSSTVYRWLQAAHIREYGE</sequence>
<evidence type="ECO:0000313" key="3">
    <source>
        <dbReference type="Proteomes" id="UP001187415"/>
    </source>
</evidence>
<organism evidence="2 3">
    <name type="scientific">Channa striata</name>
    <name type="common">Snakehead murrel</name>
    <name type="synonym">Ophicephalus striatus</name>
    <dbReference type="NCBI Taxonomy" id="64152"/>
    <lineage>
        <taxon>Eukaryota</taxon>
        <taxon>Metazoa</taxon>
        <taxon>Chordata</taxon>
        <taxon>Craniata</taxon>
        <taxon>Vertebrata</taxon>
        <taxon>Euteleostomi</taxon>
        <taxon>Actinopterygii</taxon>
        <taxon>Neopterygii</taxon>
        <taxon>Teleostei</taxon>
        <taxon>Neoteleostei</taxon>
        <taxon>Acanthomorphata</taxon>
        <taxon>Anabantaria</taxon>
        <taxon>Anabantiformes</taxon>
        <taxon>Channoidei</taxon>
        <taxon>Channidae</taxon>
        <taxon>Channa</taxon>
    </lineage>
</organism>
<proteinExistence type="predicted"/>
<accession>A0AA88T4C4</accession>
<reference evidence="2" key="1">
    <citation type="submission" date="2023-07" db="EMBL/GenBank/DDBJ databases">
        <title>Chromosome-level Genome Assembly of Striped Snakehead (Channa striata).</title>
        <authorList>
            <person name="Liu H."/>
        </authorList>
    </citation>
    <scope>NUCLEOTIDE SEQUENCE</scope>
    <source>
        <strain evidence="2">Gz</strain>
        <tissue evidence="2">Muscle</tissue>
    </source>
</reference>
<dbReference type="EMBL" id="JAUPFM010000001">
    <property type="protein sequence ID" value="KAK2862382.1"/>
    <property type="molecule type" value="Genomic_DNA"/>
</dbReference>
<dbReference type="Proteomes" id="UP001187415">
    <property type="component" value="Unassembled WGS sequence"/>
</dbReference>
<comment type="caution">
    <text evidence="2">The sequence shown here is derived from an EMBL/GenBank/DDBJ whole genome shotgun (WGS) entry which is preliminary data.</text>
</comment>
<feature type="compositionally biased region" description="Low complexity" evidence="1">
    <location>
        <begin position="17"/>
        <end position="26"/>
    </location>
</feature>
<evidence type="ECO:0000313" key="2">
    <source>
        <dbReference type="EMBL" id="KAK2862382.1"/>
    </source>
</evidence>
<gene>
    <name evidence="2" type="ORF">Q5P01_001915</name>
</gene>